<keyword evidence="2" id="KW-1185">Reference proteome</keyword>
<proteinExistence type="predicted"/>
<dbReference type="RefSeq" id="WP_125320822.1">
    <property type="nucleotide sequence ID" value="NZ_AP024889.1"/>
</dbReference>
<gene>
    <name evidence="1" type="ORF">EJA03_08575</name>
</gene>
<dbReference type="AlphaFoldDB" id="A0A427U471"/>
<dbReference type="EMBL" id="RSFA01000030">
    <property type="protein sequence ID" value="RSD31466.1"/>
    <property type="molecule type" value="Genomic_DNA"/>
</dbReference>
<dbReference type="Proteomes" id="UP000269041">
    <property type="component" value="Unassembled WGS sequence"/>
</dbReference>
<evidence type="ECO:0000313" key="2">
    <source>
        <dbReference type="Proteomes" id="UP000269041"/>
    </source>
</evidence>
<name>A0A427U471_9VIBR</name>
<evidence type="ECO:0000313" key="1">
    <source>
        <dbReference type="EMBL" id="RSD31466.1"/>
    </source>
</evidence>
<protein>
    <submittedName>
        <fullName evidence="1">30S ribosomal protein S6 modification protein</fullName>
    </submittedName>
</protein>
<comment type="caution">
    <text evidence="1">The sequence shown here is derived from an EMBL/GenBank/DDBJ whole genome shotgun (WGS) entry which is preliminary data.</text>
</comment>
<organism evidence="1 2">
    <name type="scientific">Vibrio pectenicida</name>
    <dbReference type="NCBI Taxonomy" id="62763"/>
    <lineage>
        <taxon>Bacteria</taxon>
        <taxon>Pseudomonadati</taxon>
        <taxon>Pseudomonadota</taxon>
        <taxon>Gammaproteobacteria</taxon>
        <taxon>Vibrionales</taxon>
        <taxon>Vibrionaceae</taxon>
        <taxon>Vibrio</taxon>
    </lineage>
</organism>
<dbReference type="OrthoDB" id="5879601at2"/>
<accession>A0A427U471</accession>
<reference evidence="1 2" key="1">
    <citation type="submission" date="2018-12" db="EMBL/GenBank/DDBJ databases">
        <title>Genomic taxonomy of the Vibrionaceae family.</title>
        <authorList>
            <person name="Gomez-Gil B."/>
            <person name="Enciso-Ibarra K."/>
        </authorList>
    </citation>
    <scope>NUCLEOTIDE SEQUENCE [LARGE SCALE GENOMIC DNA]</scope>
    <source>
        <strain evidence="1 2">CAIM 594</strain>
    </source>
</reference>
<sequence length="83" mass="9175">MYQHSKIVVWYQVAGQKVVLGESVSEGGQDVISIWLSVPEEENQGNSLGYRMSLFDDGGREIANKAVSMVTADEFLARINVRA</sequence>